<protein>
    <recommendedName>
        <fullName evidence="5">Secreted protein</fullName>
    </recommendedName>
</protein>
<accession>A0A7K0CA63</accession>
<dbReference type="AlphaFoldDB" id="A0A7K0CA63"/>
<sequence>MSVIAPGGGRGLVEAVADLGRVFVEAVVTGLRAEDVGPGRTASTPTAREFFRKRLLRAVRAGAPADVVAQLRRLDDAGRKACVPELKELRDRMRGGERLWTHDAQTARRALRIAGFGCLTGAAAAVGWLSSRDLRTWGRVEPDLLLDAVEHRDPVWQADVARRLAARTDADDNFVLIHGLLARSGGELPDSEALVLGWLRTVARGDWRPADSLLRKLREDPLTPRFLVRAVSVPDAAAVWALDQGDFRPWGAAIRALTDEGVVDRGELLGAAVAALVRGGRPQELRPTLALVRLLEPTPSEYREHVAAWAALVADAPSPVAGFAQERLGELALAGELDAARLADVSAAVLCRPEKKLVRGQLSMLDKALRRAHTDAGVLLPSLGTAFSHDDTALAERAVKLVVRELKHADEAAREELVSYAEVLRPELRALLAGPLGLDASAPDAGAEEDLLPAPPVAEPLGAAAVEPAEVAAEVGAVMSSMKPPVADLEQALDALVRATHRDRAAMSTALDPLLRRQWWSNDPEVMIRYAEGIGIAVWAVTGVFTPSSLTTERAHRVTSESSHATLDTVYRARLFEVAHAIVHNHRIPFLLATPQTRDGSLEPATLIARLHAYAGAGVTPLPIDFGQALLRVRVAGAAPDDITAARALGSAEGTRLAEWLVSGGLPERSLELRTGKVTYGWYQDAPELTMRCSLGESLALQQDFPPAIARLGRPYDGLASTSDWHTERMDAASAVLPHHPEVVAAWRLLSVAQCAEVDQKGAVQGLADLAAAPGLPGPVVHLAVAFGLGARQAEDRLAAVDALLVLAARQALDPTQLGADLGELIRHGAVKVTRLTDALTQAAATGVPGAVWSVLAALLPPVLAAEKPVNGLGGLLAVAADCAERCRPGGAALAGLDAYADRGGSSGLVRQARRLRTALAVTGG</sequence>
<proteinExistence type="predicted"/>
<feature type="domain" description="DUF7824" evidence="1">
    <location>
        <begin position="487"/>
        <end position="660"/>
    </location>
</feature>
<dbReference type="InterPro" id="IPR056727">
    <property type="entry name" value="DUF7825"/>
</dbReference>
<dbReference type="InterPro" id="IPR056726">
    <property type="entry name" value="DUF7824"/>
</dbReference>
<comment type="caution">
    <text evidence="3">The sequence shown here is derived from an EMBL/GenBank/DDBJ whole genome shotgun (WGS) entry which is preliminary data.</text>
</comment>
<gene>
    <name evidence="3" type="ORF">SRB5_04470</name>
</gene>
<dbReference type="OrthoDB" id="3245799at2"/>
<evidence type="ECO:0000259" key="2">
    <source>
        <dbReference type="Pfam" id="PF25149"/>
    </source>
</evidence>
<keyword evidence="4" id="KW-1185">Reference proteome</keyword>
<dbReference type="Pfam" id="PF25149">
    <property type="entry name" value="DUF7825"/>
    <property type="match status" value="1"/>
</dbReference>
<organism evidence="3 4">
    <name type="scientific">Streptomyces smaragdinus</name>
    <dbReference type="NCBI Taxonomy" id="2585196"/>
    <lineage>
        <taxon>Bacteria</taxon>
        <taxon>Bacillati</taxon>
        <taxon>Actinomycetota</taxon>
        <taxon>Actinomycetes</taxon>
        <taxon>Kitasatosporales</taxon>
        <taxon>Streptomycetaceae</taxon>
        <taxon>Streptomyces</taxon>
    </lineage>
</organism>
<evidence type="ECO:0000259" key="1">
    <source>
        <dbReference type="Pfam" id="PF25148"/>
    </source>
</evidence>
<dbReference type="RefSeq" id="WP_153449648.1">
    <property type="nucleotide sequence ID" value="NZ_WEGJ01000001.1"/>
</dbReference>
<evidence type="ECO:0000313" key="3">
    <source>
        <dbReference type="EMBL" id="MQY10340.1"/>
    </source>
</evidence>
<dbReference type="Proteomes" id="UP000466345">
    <property type="component" value="Unassembled WGS sequence"/>
</dbReference>
<reference evidence="3 4" key="1">
    <citation type="submission" date="2019-10" db="EMBL/GenBank/DDBJ databases">
        <title>Streptomyces smaragdinus sp. nov. and Streptomyces fabii sp. nov., isolated from the gut of fungus growing-termite Macrotermes natalensis.</title>
        <authorList>
            <person name="Schwitalla J."/>
            <person name="Benndorf R."/>
            <person name="Martin K."/>
            <person name="De Beer W."/>
            <person name="Kaster A.-K."/>
            <person name="Vollmers J."/>
            <person name="Poulsen M."/>
            <person name="Beemelmanns C."/>
        </authorList>
    </citation>
    <scope>NUCLEOTIDE SEQUENCE [LARGE SCALE GENOMIC DNA]</scope>
    <source>
        <strain evidence="3 4">RB5</strain>
    </source>
</reference>
<evidence type="ECO:0000313" key="4">
    <source>
        <dbReference type="Proteomes" id="UP000466345"/>
    </source>
</evidence>
<feature type="domain" description="DUF7825" evidence="2">
    <location>
        <begin position="736"/>
        <end position="843"/>
    </location>
</feature>
<dbReference type="EMBL" id="WEGJ01000001">
    <property type="protein sequence ID" value="MQY10340.1"/>
    <property type="molecule type" value="Genomic_DNA"/>
</dbReference>
<dbReference type="Pfam" id="PF25148">
    <property type="entry name" value="DUF7824"/>
    <property type="match status" value="1"/>
</dbReference>
<name>A0A7K0CA63_9ACTN</name>
<evidence type="ECO:0008006" key="5">
    <source>
        <dbReference type="Google" id="ProtNLM"/>
    </source>
</evidence>